<dbReference type="EMBL" id="VDGH01000004">
    <property type="protein sequence ID" value="TQR14447.1"/>
    <property type="molecule type" value="Genomic_DNA"/>
</dbReference>
<proteinExistence type="predicted"/>
<organism evidence="2 3">
    <name type="scientific">Psychrobacillus lasiicapitis</name>
    <dbReference type="NCBI Taxonomy" id="1636719"/>
    <lineage>
        <taxon>Bacteria</taxon>
        <taxon>Bacillati</taxon>
        <taxon>Bacillota</taxon>
        <taxon>Bacilli</taxon>
        <taxon>Bacillales</taxon>
        <taxon>Bacillaceae</taxon>
        <taxon>Psychrobacillus</taxon>
    </lineage>
</organism>
<keyword evidence="3" id="KW-1185">Reference proteome</keyword>
<protein>
    <submittedName>
        <fullName evidence="2">Uncharacterized protein</fullName>
    </submittedName>
</protein>
<dbReference type="Proteomes" id="UP000317316">
    <property type="component" value="Unassembled WGS sequence"/>
</dbReference>
<dbReference type="AlphaFoldDB" id="A0A544TAF9"/>
<evidence type="ECO:0000256" key="1">
    <source>
        <dbReference type="SAM" id="MobiDB-lite"/>
    </source>
</evidence>
<reference evidence="2 3" key="1">
    <citation type="submission" date="2019-05" db="EMBL/GenBank/DDBJ databases">
        <title>Psychrobacillus vulpis sp. nov., a new species isolated from feces of a red fox that inhabits in The Tablas de Daimiel Natural Park, Albacete, Spain.</title>
        <authorList>
            <person name="Rodriguez M."/>
            <person name="Reina J.C."/>
            <person name="Bejar V."/>
            <person name="Llamas I."/>
        </authorList>
    </citation>
    <scope>NUCLEOTIDE SEQUENCE [LARGE SCALE GENOMIC DNA]</scope>
    <source>
        <strain evidence="2 3">NEAU-3TGS17</strain>
    </source>
</reference>
<dbReference type="RefSeq" id="WP_142538430.1">
    <property type="nucleotide sequence ID" value="NZ_BMIE01000003.1"/>
</dbReference>
<gene>
    <name evidence="2" type="ORF">FG382_08305</name>
</gene>
<evidence type="ECO:0000313" key="3">
    <source>
        <dbReference type="Proteomes" id="UP000317316"/>
    </source>
</evidence>
<comment type="caution">
    <text evidence="2">The sequence shown here is derived from an EMBL/GenBank/DDBJ whole genome shotgun (WGS) entry which is preliminary data.</text>
</comment>
<feature type="region of interest" description="Disordered" evidence="1">
    <location>
        <begin position="1"/>
        <end position="20"/>
    </location>
</feature>
<accession>A0A544TAF9</accession>
<name>A0A544TAF9_9BACI</name>
<sequence length="68" mass="8187">MASARTRLRSIRKRASKRTDPKNNMIEIAGDDFWWIMNLFYQADKIELLETNLKLQERIKELEMEENS</sequence>
<evidence type="ECO:0000313" key="2">
    <source>
        <dbReference type="EMBL" id="TQR14447.1"/>
    </source>
</evidence>
<feature type="compositionally biased region" description="Basic residues" evidence="1">
    <location>
        <begin position="1"/>
        <end position="16"/>
    </location>
</feature>